<dbReference type="GO" id="GO:0016887">
    <property type="term" value="F:ATP hydrolysis activity"/>
    <property type="evidence" value="ECO:0007669"/>
    <property type="project" value="TreeGrafter"/>
</dbReference>
<dbReference type="EMBL" id="CP071444">
    <property type="protein sequence ID" value="QSX08348.1"/>
    <property type="molecule type" value="Genomic_DNA"/>
</dbReference>
<dbReference type="InterPro" id="IPR002586">
    <property type="entry name" value="CobQ/CobB/MinD/ParA_Nub-bd_dom"/>
</dbReference>
<dbReference type="GO" id="GO:0005829">
    <property type="term" value="C:cytosol"/>
    <property type="evidence" value="ECO:0007669"/>
    <property type="project" value="TreeGrafter"/>
</dbReference>
<dbReference type="Proteomes" id="UP000663499">
    <property type="component" value="Chromosome"/>
</dbReference>
<keyword evidence="3" id="KW-1185">Reference proteome</keyword>
<dbReference type="GO" id="GO:0051782">
    <property type="term" value="P:negative regulation of cell division"/>
    <property type="evidence" value="ECO:0007669"/>
    <property type="project" value="TreeGrafter"/>
</dbReference>
<protein>
    <submittedName>
        <fullName evidence="2">AAA family ATPase</fullName>
    </submittedName>
</protein>
<dbReference type="GO" id="GO:0005524">
    <property type="term" value="F:ATP binding"/>
    <property type="evidence" value="ECO:0007669"/>
    <property type="project" value="TreeGrafter"/>
</dbReference>
<organism evidence="2 3">
    <name type="scientific">Alkalibacter rhizosphaerae</name>
    <dbReference type="NCBI Taxonomy" id="2815577"/>
    <lineage>
        <taxon>Bacteria</taxon>
        <taxon>Bacillati</taxon>
        <taxon>Bacillota</taxon>
        <taxon>Clostridia</taxon>
        <taxon>Eubacteriales</taxon>
        <taxon>Eubacteriaceae</taxon>
        <taxon>Alkalibacter</taxon>
    </lineage>
</organism>
<dbReference type="Pfam" id="PF01656">
    <property type="entry name" value="CbiA"/>
    <property type="match status" value="1"/>
</dbReference>
<proteinExistence type="predicted"/>
<dbReference type="PANTHER" id="PTHR43384">
    <property type="entry name" value="SEPTUM SITE-DETERMINING PROTEIN MIND HOMOLOG, CHLOROPLASTIC-RELATED"/>
    <property type="match status" value="1"/>
</dbReference>
<dbReference type="KEGG" id="alka:J0B03_11245"/>
<evidence type="ECO:0000313" key="2">
    <source>
        <dbReference type="EMBL" id="QSX08348.1"/>
    </source>
</evidence>
<dbReference type="PIRSF" id="PIRSF005647">
    <property type="entry name" value="CooC"/>
    <property type="match status" value="1"/>
</dbReference>
<gene>
    <name evidence="2" type="ORF">J0B03_11245</name>
</gene>
<feature type="domain" description="CobQ/CobB/MinD/ParA nucleotide binding" evidence="1">
    <location>
        <begin position="7"/>
        <end position="234"/>
    </location>
</feature>
<dbReference type="InterPro" id="IPR050625">
    <property type="entry name" value="ParA/MinD_ATPase"/>
</dbReference>
<sequence>MSYRRIAVAGKGGTGKTSLTGMLIDFLIQAGKGPVLAVDADPNSNLNEVLGMEADETIGDVREQVNWAEREGNVIPGGMSKTDFFKLRLNQAVLEGDGYDMLVMGRSQGEGCYCYVNGILKNQLEILSDNYNHVIIDNEAGLEHLSRGSMGKIDLLLLISDYSHRSIQAAGRVKVLAEELKMNIPKMGLIVNKAPEGKLTESILEEIQRQELELIGVIPLDSNVFDYDSTGKPLVQLPEDSPAKVALKDIMKKLQII</sequence>
<reference evidence="2" key="1">
    <citation type="submission" date="2021-03" db="EMBL/GenBank/DDBJ databases">
        <title>Alkalibacter marinus sp. nov., isolated from tidal flat sediment.</title>
        <authorList>
            <person name="Namirimu T."/>
            <person name="Yang J.-A."/>
            <person name="Yang S.-H."/>
            <person name="Kim Y.-J."/>
            <person name="Kwon K.K."/>
        </authorList>
    </citation>
    <scope>NUCLEOTIDE SEQUENCE</scope>
    <source>
        <strain evidence="2">ES005</strain>
    </source>
</reference>
<evidence type="ECO:0000259" key="1">
    <source>
        <dbReference type="Pfam" id="PF01656"/>
    </source>
</evidence>
<dbReference type="AlphaFoldDB" id="A0A975AHT3"/>
<evidence type="ECO:0000313" key="3">
    <source>
        <dbReference type="Proteomes" id="UP000663499"/>
    </source>
</evidence>
<accession>A0A975AHT3</accession>
<dbReference type="InterPro" id="IPR014433">
    <property type="entry name" value="CooC"/>
</dbReference>
<dbReference type="PANTHER" id="PTHR43384:SF7">
    <property type="entry name" value="CARBON-MONOXIDE DEHYDROGENASE ACCESSORY PROTEIN"/>
    <property type="match status" value="1"/>
</dbReference>
<dbReference type="RefSeq" id="WP_207299690.1">
    <property type="nucleotide sequence ID" value="NZ_CP071444.1"/>
</dbReference>
<dbReference type="GO" id="GO:0009898">
    <property type="term" value="C:cytoplasmic side of plasma membrane"/>
    <property type="evidence" value="ECO:0007669"/>
    <property type="project" value="TreeGrafter"/>
</dbReference>
<dbReference type="Gene3D" id="3.40.50.300">
    <property type="entry name" value="P-loop containing nucleotide triphosphate hydrolases"/>
    <property type="match status" value="1"/>
</dbReference>
<dbReference type="InterPro" id="IPR027417">
    <property type="entry name" value="P-loop_NTPase"/>
</dbReference>
<name>A0A975AHT3_9FIRM</name>
<dbReference type="SUPFAM" id="SSF52540">
    <property type="entry name" value="P-loop containing nucleoside triphosphate hydrolases"/>
    <property type="match status" value="1"/>
</dbReference>